<accession>A0A9W7C698</accession>
<feature type="region of interest" description="Disordered" evidence="1">
    <location>
        <begin position="334"/>
        <end position="358"/>
    </location>
</feature>
<reference evidence="3" key="1">
    <citation type="submission" date="2022-07" db="EMBL/GenBank/DDBJ databases">
        <title>Genome analysis of Parmales, a sister group of diatoms, reveals the evolutionary specialization of diatoms from phago-mixotrophs to photoautotrophs.</title>
        <authorList>
            <person name="Ban H."/>
            <person name="Sato S."/>
            <person name="Yoshikawa S."/>
            <person name="Kazumasa Y."/>
            <person name="Nakamura Y."/>
            <person name="Ichinomiya M."/>
            <person name="Saitoh K."/>
            <person name="Sato N."/>
            <person name="Blanc-Mathieu R."/>
            <person name="Endo H."/>
            <person name="Kuwata A."/>
            <person name="Ogata H."/>
        </authorList>
    </citation>
    <scope>NUCLEOTIDE SEQUENCE</scope>
</reference>
<sequence length="488" mass="54564">MASRIDFCSKFIALAVVIALTVPSTDAFYHISPPRRMTHLKYGDNEINNDFQHLTALTQTEQWLNSAVPDNMLRKEVSYVVENGPSASQVVSGIWDRLSQVREQGDAYAAKARKAAAESDGKVKPAPYRSTLVVVCPGCPGLEDFRLFDDMVQAINESRHARRFIIEDIADKMREAVSTELPDSSADLSWSTSVNLAHLHPGFEDRTILPKTKEDFDNLSPEEQEEARAAAAAGEAARSRMSDEERALKDENDAKINEYKEKKMKARRSPHPTVVIEVRTAVQDWGASATDMMATPEQRKQMEQLKQAKGEPNVDHRKNLEASFMKMAAAQKTPPNQGIADDVTPPPPTPTSSLDESEIARTTLNPRLKVEQWFNNKAGAESQVKVKEFAGKNVDEAYAFLFGCMSKELAKVSAENRQEPTSLVFAMPRFLKSSATSFTRFAEDVERIIDTLQTPFEIKVDYFHSEVVDEEKRAPTGVIRQYISAAYI</sequence>
<keyword evidence="2" id="KW-0732">Signal</keyword>
<comment type="caution">
    <text evidence="3">The sequence shown here is derived from an EMBL/GenBank/DDBJ whole genome shotgun (WGS) entry which is preliminary data.</text>
</comment>
<name>A0A9W7C698_9STRA</name>
<gene>
    <name evidence="3" type="ORF">TrRE_jg3038</name>
</gene>
<feature type="signal peptide" evidence="2">
    <location>
        <begin position="1"/>
        <end position="27"/>
    </location>
</feature>
<dbReference type="AlphaFoldDB" id="A0A9W7C698"/>
<evidence type="ECO:0000256" key="2">
    <source>
        <dbReference type="SAM" id="SignalP"/>
    </source>
</evidence>
<dbReference type="Proteomes" id="UP001165082">
    <property type="component" value="Unassembled WGS sequence"/>
</dbReference>
<evidence type="ECO:0000256" key="1">
    <source>
        <dbReference type="SAM" id="MobiDB-lite"/>
    </source>
</evidence>
<dbReference type="EMBL" id="BRXZ01000012">
    <property type="protein sequence ID" value="GMI02973.1"/>
    <property type="molecule type" value="Genomic_DNA"/>
</dbReference>
<dbReference type="OrthoDB" id="42426at2759"/>
<feature type="chain" id="PRO_5040829961" evidence="2">
    <location>
        <begin position="28"/>
        <end position="488"/>
    </location>
</feature>
<proteinExistence type="predicted"/>
<protein>
    <submittedName>
        <fullName evidence="3">Uncharacterized protein</fullName>
    </submittedName>
</protein>
<feature type="region of interest" description="Disordered" evidence="1">
    <location>
        <begin position="218"/>
        <end position="251"/>
    </location>
</feature>
<evidence type="ECO:0000313" key="3">
    <source>
        <dbReference type="EMBL" id="GMI02973.1"/>
    </source>
</evidence>
<keyword evidence="4" id="KW-1185">Reference proteome</keyword>
<organism evidence="3 4">
    <name type="scientific">Triparma retinervis</name>
    <dbReference type="NCBI Taxonomy" id="2557542"/>
    <lineage>
        <taxon>Eukaryota</taxon>
        <taxon>Sar</taxon>
        <taxon>Stramenopiles</taxon>
        <taxon>Ochrophyta</taxon>
        <taxon>Bolidophyceae</taxon>
        <taxon>Parmales</taxon>
        <taxon>Triparmaceae</taxon>
        <taxon>Triparma</taxon>
    </lineage>
</organism>
<feature type="compositionally biased region" description="Basic and acidic residues" evidence="1">
    <location>
        <begin position="237"/>
        <end position="251"/>
    </location>
</feature>
<evidence type="ECO:0000313" key="4">
    <source>
        <dbReference type="Proteomes" id="UP001165082"/>
    </source>
</evidence>